<sequence>MLAGLSPSSGSGKLWVHRGGRAKPGAAARAHLGVSPRRRASSPGGSGLSGSGLRELYRAEREPRGRPRWSPRPGVLPAPAARAGPCPRMRPAPTRPLLPSRHPPLGDAPSSFAEDRNASLVPRQRAAQWPGDLRAPAPALRESQASESKAGGGKGGFHDCCQRTLNETVYFRTY</sequence>
<name>A0AC60A9M9_RANTA</name>
<protein>
    <submittedName>
        <fullName evidence="1">Uncharacterized protein</fullName>
    </submittedName>
</protein>
<gene>
    <name evidence="1" type="ORF">MRATA1EN22A_LOCUS28415</name>
</gene>
<evidence type="ECO:0000313" key="2">
    <source>
        <dbReference type="Proteomes" id="UP001162501"/>
    </source>
</evidence>
<reference evidence="1" key="1">
    <citation type="submission" date="2023-05" db="EMBL/GenBank/DDBJ databases">
        <authorList>
            <consortium name="ELIXIR-Norway"/>
        </authorList>
    </citation>
    <scope>NUCLEOTIDE SEQUENCE</scope>
</reference>
<organism evidence="1 2">
    <name type="scientific">Rangifer tarandus platyrhynchus</name>
    <name type="common">Svalbard reindeer</name>
    <dbReference type="NCBI Taxonomy" id="3082113"/>
    <lineage>
        <taxon>Eukaryota</taxon>
        <taxon>Metazoa</taxon>
        <taxon>Chordata</taxon>
        <taxon>Craniata</taxon>
        <taxon>Vertebrata</taxon>
        <taxon>Euteleostomi</taxon>
        <taxon>Mammalia</taxon>
        <taxon>Eutheria</taxon>
        <taxon>Laurasiatheria</taxon>
        <taxon>Artiodactyla</taxon>
        <taxon>Ruminantia</taxon>
        <taxon>Pecora</taxon>
        <taxon>Cervidae</taxon>
        <taxon>Odocoileinae</taxon>
        <taxon>Rangifer</taxon>
    </lineage>
</organism>
<proteinExistence type="predicted"/>
<reference evidence="1" key="2">
    <citation type="submission" date="2025-03" db="EMBL/GenBank/DDBJ databases">
        <authorList>
            <consortium name="ELIXIR-Norway"/>
            <consortium name="Elixir Norway"/>
        </authorList>
    </citation>
    <scope>NUCLEOTIDE SEQUENCE</scope>
</reference>
<dbReference type="Proteomes" id="UP001162501">
    <property type="component" value="Chromosome 9"/>
</dbReference>
<accession>A0AC60A9M9</accession>
<dbReference type="EMBL" id="OX596093">
    <property type="protein sequence ID" value="CAN0572090.1"/>
    <property type="molecule type" value="Genomic_DNA"/>
</dbReference>
<evidence type="ECO:0000313" key="1">
    <source>
        <dbReference type="EMBL" id="CAN0572090.1"/>
    </source>
</evidence>